<dbReference type="Pfam" id="PF08445">
    <property type="entry name" value="FR47"/>
    <property type="match status" value="1"/>
</dbReference>
<dbReference type="Gene3D" id="3.40.630.30">
    <property type="match status" value="1"/>
</dbReference>
<dbReference type="PROSITE" id="PS51186">
    <property type="entry name" value="GNAT"/>
    <property type="match status" value="1"/>
</dbReference>
<accession>A0A1Y2JQ94</accession>
<organism evidence="2 3">
    <name type="scientific">Bradyrhizobium japonicum</name>
    <dbReference type="NCBI Taxonomy" id="375"/>
    <lineage>
        <taxon>Bacteria</taxon>
        <taxon>Pseudomonadati</taxon>
        <taxon>Pseudomonadota</taxon>
        <taxon>Alphaproteobacteria</taxon>
        <taxon>Hyphomicrobiales</taxon>
        <taxon>Nitrobacteraceae</taxon>
        <taxon>Bradyrhizobium</taxon>
    </lineage>
</organism>
<protein>
    <recommendedName>
        <fullName evidence="1">N-acetyltransferase domain-containing protein</fullName>
    </recommendedName>
</protein>
<name>A0A1Y2JQ94_BRAJP</name>
<dbReference type="GO" id="GO:0016747">
    <property type="term" value="F:acyltransferase activity, transferring groups other than amino-acyl groups"/>
    <property type="evidence" value="ECO:0007669"/>
    <property type="project" value="InterPro"/>
</dbReference>
<gene>
    <name evidence="2" type="ORF">BSZ19_15530</name>
</gene>
<evidence type="ECO:0000313" key="2">
    <source>
        <dbReference type="EMBL" id="OSJ33459.1"/>
    </source>
</evidence>
<reference evidence="2 3" key="1">
    <citation type="submission" date="2017-03" db="EMBL/GenBank/DDBJ databases">
        <title>Whole genome sequences of fourteen strains of Bradyrhizobium canariense and one strain of Bradyrhizobium japonicum isolated from Lupinus (Papilionoideae: Genisteae) species in Algeria.</title>
        <authorList>
            <person name="Crovadore J."/>
            <person name="Chekireb D."/>
            <person name="Brachmann A."/>
            <person name="Chablais R."/>
            <person name="Cochard B."/>
            <person name="Lefort F."/>
        </authorList>
    </citation>
    <scope>NUCLEOTIDE SEQUENCE [LARGE SCALE GENOMIC DNA]</scope>
    <source>
        <strain evidence="2 3">UBMA197</strain>
    </source>
</reference>
<dbReference type="InterPro" id="IPR013653">
    <property type="entry name" value="GCN5-like_dom"/>
</dbReference>
<evidence type="ECO:0000313" key="3">
    <source>
        <dbReference type="Proteomes" id="UP000193335"/>
    </source>
</evidence>
<dbReference type="InterPro" id="IPR016181">
    <property type="entry name" value="Acyl_CoA_acyltransferase"/>
</dbReference>
<comment type="caution">
    <text evidence="2">The sequence shown here is derived from an EMBL/GenBank/DDBJ whole genome shotgun (WGS) entry which is preliminary data.</text>
</comment>
<feature type="domain" description="N-acetyltransferase" evidence="1">
    <location>
        <begin position="103"/>
        <end position="231"/>
    </location>
</feature>
<proteinExistence type="predicted"/>
<dbReference type="CDD" id="cd04301">
    <property type="entry name" value="NAT_SF"/>
    <property type="match status" value="1"/>
</dbReference>
<evidence type="ECO:0000259" key="1">
    <source>
        <dbReference type="PROSITE" id="PS51186"/>
    </source>
</evidence>
<sequence>MAQTPADFVLDNAIWFSLTTGHSDIAEGDGRARRYPIGVSPLGAIQDTSDASFDALAALLQPNEEIALGSPTEILPTGGLEAFARMTLKQMVRSSLSRPIPEQHVVPLGTADVADMLTLIEITKPGPFRSRTHELGQYFGIRVDGRLVAMAGERLRPVGYTEISAVCTHPNYRGRGYGRGLVETLVRNIIDRGNVPILHVEKDNQAASLYEAVGFSIRQTIHLIGLRKPNAVSS</sequence>
<dbReference type="EMBL" id="NAFL01000241">
    <property type="protein sequence ID" value="OSJ33459.1"/>
    <property type="molecule type" value="Genomic_DNA"/>
</dbReference>
<dbReference type="InterPro" id="IPR000182">
    <property type="entry name" value="GNAT_dom"/>
</dbReference>
<dbReference type="SUPFAM" id="SSF55729">
    <property type="entry name" value="Acyl-CoA N-acyltransferases (Nat)"/>
    <property type="match status" value="1"/>
</dbReference>
<dbReference type="Proteomes" id="UP000193335">
    <property type="component" value="Unassembled WGS sequence"/>
</dbReference>
<dbReference type="RefSeq" id="WP_085400531.1">
    <property type="nucleotide sequence ID" value="NZ_NAFL01000241.1"/>
</dbReference>
<dbReference type="AlphaFoldDB" id="A0A1Y2JQ94"/>